<dbReference type="EMBL" id="CYKH01001776">
    <property type="protein sequence ID" value="CUG89899.1"/>
    <property type="molecule type" value="Genomic_DNA"/>
</dbReference>
<dbReference type="Proteomes" id="UP000051952">
    <property type="component" value="Unassembled WGS sequence"/>
</dbReference>
<dbReference type="AlphaFoldDB" id="A0A0S4JIL1"/>
<dbReference type="Pfam" id="PF01661">
    <property type="entry name" value="Macro"/>
    <property type="match status" value="1"/>
</dbReference>
<keyword evidence="3" id="KW-1185">Reference proteome</keyword>
<dbReference type="PROSITE" id="PS51154">
    <property type="entry name" value="MACRO"/>
    <property type="match status" value="1"/>
</dbReference>
<dbReference type="SMART" id="SM00506">
    <property type="entry name" value="A1pp"/>
    <property type="match status" value="1"/>
</dbReference>
<dbReference type="VEuPathDB" id="TriTrypDB:BSAL_23975"/>
<dbReference type="PANTHER" id="PTHR11106:SF27">
    <property type="entry name" value="MACRO DOMAIN-CONTAINING PROTEIN"/>
    <property type="match status" value="1"/>
</dbReference>
<name>A0A0S4JIL1_BODSA</name>
<dbReference type="OrthoDB" id="6077599at2759"/>
<gene>
    <name evidence="2" type="ORF">BSAL_23975</name>
</gene>
<evidence type="ECO:0000313" key="2">
    <source>
        <dbReference type="EMBL" id="CUG89899.1"/>
    </source>
</evidence>
<feature type="domain" description="Macro" evidence="1">
    <location>
        <begin position="78"/>
        <end position="297"/>
    </location>
</feature>
<reference evidence="3" key="1">
    <citation type="submission" date="2015-09" db="EMBL/GenBank/DDBJ databases">
        <authorList>
            <consortium name="Pathogen Informatics"/>
        </authorList>
    </citation>
    <scope>NUCLEOTIDE SEQUENCE [LARGE SCALE GENOMIC DNA]</scope>
    <source>
        <strain evidence="3">Lake Konstanz</strain>
    </source>
</reference>
<proteinExistence type="predicted"/>
<dbReference type="CDD" id="cd02908">
    <property type="entry name" value="Macro_OAADPr_deacetylase"/>
    <property type="match status" value="1"/>
</dbReference>
<sequence length="297" mass="32927">MNYHVQHSFTRPSYESLRIAQIEQEQRARSALNSITDPYERLQEKRRQYACTGSRYVTFLDIPSLDATAFPQRPPHPPNSPNTNVNFRNKISLFQGDITTLEVDAIVNAANSSLLGGGGIDGAIHIAAGVLLREECAPLKGCPTGYTKITLGCRLPAHYVLHTVGPDDGNPDALRHCYLTLLDHVVASHDQPQPASRVSSISTTSPSFQVSHYYAPPPPPTPYSPTTFRYHRSIRTLAICAIAVGIYGFPLEEATHIALGTIRKWLNVHHSLVDRIVFVVSEERVKVAYETLLPAYF</sequence>
<evidence type="ECO:0000313" key="3">
    <source>
        <dbReference type="Proteomes" id="UP000051952"/>
    </source>
</evidence>
<evidence type="ECO:0000259" key="1">
    <source>
        <dbReference type="PROSITE" id="PS51154"/>
    </source>
</evidence>
<dbReference type="Gene3D" id="3.40.220.10">
    <property type="entry name" value="Leucine Aminopeptidase, subunit E, domain 1"/>
    <property type="match status" value="1"/>
</dbReference>
<dbReference type="SUPFAM" id="SSF52949">
    <property type="entry name" value="Macro domain-like"/>
    <property type="match status" value="1"/>
</dbReference>
<organism evidence="2 3">
    <name type="scientific">Bodo saltans</name>
    <name type="common">Flagellated protozoan</name>
    <dbReference type="NCBI Taxonomy" id="75058"/>
    <lineage>
        <taxon>Eukaryota</taxon>
        <taxon>Discoba</taxon>
        <taxon>Euglenozoa</taxon>
        <taxon>Kinetoplastea</taxon>
        <taxon>Metakinetoplastina</taxon>
        <taxon>Eubodonida</taxon>
        <taxon>Bodonidae</taxon>
        <taxon>Bodo</taxon>
    </lineage>
</organism>
<protein>
    <recommendedName>
        <fullName evidence="1">Macro domain-containing protein</fullName>
    </recommendedName>
</protein>
<dbReference type="InterPro" id="IPR002589">
    <property type="entry name" value="Macro_dom"/>
</dbReference>
<accession>A0A0S4JIL1</accession>
<dbReference type="PANTHER" id="PTHR11106">
    <property type="entry name" value="GANGLIOSIDE INDUCED DIFFERENTIATION ASSOCIATED PROTEIN 2-RELATED"/>
    <property type="match status" value="1"/>
</dbReference>
<dbReference type="InterPro" id="IPR043472">
    <property type="entry name" value="Macro_dom-like"/>
</dbReference>